<dbReference type="InParanoid" id="W3XBD1"/>
<dbReference type="Proteomes" id="UP000030651">
    <property type="component" value="Unassembled WGS sequence"/>
</dbReference>
<dbReference type="PROSITE" id="PS50011">
    <property type="entry name" value="PROTEIN_KINASE_DOM"/>
    <property type="match status" value="1"/>
</dbReference>
<evidence type="ECO:0000313" key="3">
    <source>
        <dbReference type="Proteomes" id="UP000030651"/>
    </source>
</evidence>
<evidence type="ECO:0000259" key="1">
    <source>
        <dbReference type="PROSITE" id="PS50011"/>
    </source>
</evidence>
<dbReference type="GO" id="GO:0004672">
    <property type="term" value="F:protein kinase activity"/>
    <property type="evidence" value="ECO:0007669"/>
    <property type="project" value="InterPro"/>
</dbReference>
<sequence>MEQQRFSDIAVEVLSMIRDAYSKEHVHGVSHIDHKLLVQIILEIKATFKKIKKSLDKYSNTMDQPRSDVPDEVMRRGDDMLKALLLEPTSATETRATPSLVESNSLEKMRCRFLVVVRRLWTVARNPRRLVWVSIDKESIEALVQKLSDMNSYLVSLLDMTRAKRLEHNDQAKDTNILQVLRELRDVKAFIRAMSIDSGDNGTYEHLFATKSKSLQIAAELQKSSHEAKKSQLKKLAELKIGWMEAEQWEDEDLSSIKEEFQTMLLDISEFQFSTTRSSASLHGQRTIAFWHDRCVWVDWTQSSPNGEMFEERVAEREERIALLVRLLCNEIPASFRVLQCLGYIKNVDAHNSVSFGIVFSLPSHAKSQPKVMSLRQLMERQRMPPIPKRLSLSIALAQSLSGFHLVDWLHKSLNSDNIVFFEDDTGAFDLTRPYIAGFGISRPSDRVDMTEAPTCDPTSDIYRHPHAQFGEAKTVYRKSYDIYALGVIFTEIAVWKPIEATLGIGDIMAMTRDELRDIYRRLLKFAGGDGNSSEMRLSENETGQEEITDLTSICGSGHRDMIRVCLQARNVEKPKYRNEPPKSIHSRMQTMFAEQVERKLSMMQMELS</sequence>
<keyword evidence="3" id="KW-1185">Reference proteome</keyword>
<dbReference type="KEGG" id="pfy:PFICI_04377"/>
<dbReference type="Pfam" id="PF24476">
    <property type="entry name" value="DUF7580"/>
    <property type="match status" value="1"/>
</dbReference>
<dbReference type="InterPro" id="IPR011009">
    <property type="entry name" value="Kinase-like_dom_sf"/>
</dbReference>
<dbReference type="InterPro" id="IPR000719">
    <property type="entry name" value="Prot_kinase_dom"/>
</dbReference>
<dbReference type="SUPFAM" id="SSF56112">
    <property type="entry name" value="Protein kinase-like (PK-like)"/>
    <property type="match status" value="1"/>
</dbReference>
<name>W3XBD1_PESFW</name>
<reference evidence="3" key="1">
    <citation type="journal article" date="2015" name="BMC Genomics">
        <title>Genomic and transcriptomic analysis of the endophytic fungus Pestalotiopsis fici reveals its lifestyle and high potential for synthesis of natural products.</title>
        <authorList>
            <person name="Wang X."/>
            <person name="Zhang X."/>
            <person name="Liu L."/>
            <person name="Xiang M."/>
            <person name="Wang W."/>
            <person name="Sun X."/>
            <person name="Che Y."/>
            <person name="Guo L."/>
            <person name="Liu G."/>
            <person name="Guo L."/>
            <person name="Wang C."/>
            <person name="Yin W.B."/>
            <person name="Stadler M."/>
            <person name="Zhang X."/>
            <person name="Liu X."/>
        </authorList>
    </citation>
    <scope>NUCLEOTIDE SEQUENCE [LARGE SCALE GENOMIC DNA]</scope>
    <source>
        <strain evidence="3">W106-1 / CGMCC3.15140</strain>
    </source>
</reference>
<dbReference type="RefSeq" id="XP_007831149.1">
    <property type="nucleotide sequence ID" value="XM_007832958.1"/>
</dbReference>
<dbReference type="InterPro" id="IPR029498">
    <property type="entry name" value="HeLo_dom"/>
</dbReference>
<proteinExistence type="predicted"/>
<dbReference type="STRING" id="1229662.W3XBD1"/>
<feature type="domain" description="Protein kinase" evidence="1">
    <location>
        <begin position="190"/>
        <end position="589"/>
    </location>
</feature>
<dbReference type="GeneID" id="19269390"/>
<dbReference type="PANTHER" id="PTHR37542:SF3">
    <property type="entry name" value="PRION-INHIBITION AND PROPAGATION HELO DOMAIN-CONTAINING PROTEIN"/>
    <property type="match status" value="1"/>
</dbReference>
<dbReference type="AlphaFoldDB" id="W3XBD1"/>
<gene>
    <name evidence="2" type="ORF">PFICI_04377</name>
</gene>
<dbReference type="OrthoDB" id="1911848at2759"/>
<dbReference type="Gene3D" id="1.20.120.1020">
    <property type="entry name" value="Prion-inhibition and propagation, HeLo domain"/>
    <property type="match status" value="1"/>
</dbReference>
<evidence type="ECO:0000313" key="2">
    <source>
        <dbReference type="EMBL" id="ETS82501.1"/>
    </source>
</evidence>
<dbReference type="InterPro" id="IPR056002">
    <property type="entry name" value="DUF7580"/>
</dbReference>
<dbReference type="PANTHER" id="PTHR37542">
    <property type="entry name" value="HELO DOMAIN-CONTAINING PROTEIN-RELATED"/>
    <property type="match status" value="1"/>
</dbReference>
<dbReference type="HOGENOM" id="CLU_017444_1_0_1"/>
<dbReference type="InterPro" id="IPR038305">
    <property type="entry name" value="HeLo_sf"/>
</dbReference>
<dbReference type="GO" id="GO:0005524">
    <property type="term" value="F:ATP binding"/>
    <property type="evidence" value="ECO:0007669"/>
    <property type="project" value="InterPro"/>
</dbReference>
<accession>W3XBD1</accession>
<dbReference type="Pfam" id="PF14479">
    <property type="entry name" value="HeLo"/>
    <property type="match status" value="1"/>
</dbReference>
<dbReference type="Gene3D" id="1.10.510.10">
    <property type="entry name" value="Transferase(Phosphotransferase) domain 1"/>
    <property type="match status" value="1"/>
</dbReference>
<organism evidence="2 3">
    <name type="scientific">Pestalotiopsis fici (strain W106-1 / CGMCC3.15140)</name>
    <dbReference type="NCBI Taxonomy" id="1229662"/>
    <lineage>
        <taxon>Eukaryota</taxon>
        <taxon>Fungi</taxon>
        <taxon>Dikarya</taxon>
        <taxon>Ascomycota</taxon>
        <taxon>Pezizomycotina</taxon>
        <taxon>Sordariomycetes</taxon>
        <taxon>Xylariomycetidae</taxon>
        <taxon>Amphisphaeriales</taxon>
        <taxon>Sporocadaceae</taxon>
        <taxon>Pestalotiopsis</taxon>
    </lineage>
</organism>
<dbReference type="EMBL" id="KI912111">
    <property type="protein sequence ID" value="ETS82501.1"/>
    <property type="molecule type" value="Genomic_DNA"/>
</dbReference>
<protein>
    <recommendedName>
        <fullName evidence="1">Protein kinase domain-containing protein</fullName>
    </recommendedName>
</protein>
<dbReference type="eggNOG" id="ENOG502RXKN">
    <property type="taxonomic scope" value="Eukaryota"/>
</dbReference>